<reference evidence="2 3" key="1">
    <citation type="journal article" date="2019" name="Int. J. Syst. Evol. Microbiol.">
        <title>The Global Catalogue of Microorganisms (GCM) 10K type strain sequencing project: providing services to taxonomists for standard genome sequencing and annotation.</title>
        <authorList>
            <consortium name="The Broad Institute Genomics Platform"/>
            <consortium name="The Broad Institute Genome Sequencing Center for Infectious Disease"/>
            <person name="Wu L."/>
            <person name="Ma J."/>
        </authorList>
    </citation>
    <scope>NUCLEOTIDE SEQUENCE [LARGE SCALE GENOMIC DNA]</scope>
    <source>
        <strain evidence="2 3">IBRC-M 10256</strain>
    </source>
</reference>
<keyword evidence="1" id="KW-0472">Membrane</keyword>
<organism evidence="2 3">
    <name type="scientific">Halovivax cerinus</name>
    <dbReference type="NCBI Taxonomy" id="1487865"/>
    <lineage>
        <taxon>Archaea</taxon>
        <taxon>Methanobacteriati</taxon>
        <taxon>Methanobacteriota</taxon>
        <taxon>Stenosarchaea group</taxon>
        <taxon>Halobacteria</taxon>
        <taxon>Halobacteriales</taxon>
        <taxon>Natrialbaceae</taxon>
        <taxon>Halovivax</taxon>
    </lineage>
</organism>
<dbReference type="GeneID" id="73901431"/>
<evidence type="ECO:0000313" key="3">
    <source>
        <dbReference type="Proteomes" id="UP001595846"/>
    </source>
</evidence>
<protein>
    <submittedName>
        <fullName evidence="2">Uncharacterized protein</fullName>
    </submittedName>
</protein>
<keyword evidence="1" id="KW-1133">Transmembrane helix</keyword>
<comment type="caution">
    <text evidence="2">The sequence shown here is derived from an EMBL/GenBank/DDBJ whole genome shotgun (WGS) entry which is preliminary data.</text>
</comment>
<dbReference type="RefSeq" id="WP_256532354.1">
    <property type="nucleotide sequence ID" value="NZ_CP101824.1"/>
</dbReference>
<dbReference type="AlphaFoldDB" id="A0ABD5NUV4"/>
<accession>A0ABD5NUV4</accession>
<gene>
    <name evidence="2" type="ORF">ACFOUR_18560</name>
</gene>
<proteinExistence type="predicted"/>
<evidence type="ECO:0000256" key="1">
    <source>
        <dbReference type="SAM" id="Phobius"/>
    </source>
</evidence>
<feature type="transmembrane region" description="Helical" evidence="1">
    <location>
        <begin position="20"/>
        <end position="42"/>
    </location>
</feature>
<sequence length="43" mass="4403">MIPDLSALTTANERVYNYAMLGYCLGAAGLTIVLSALAVSGVV</sequence>
<dbReference type="Proteomes" id="UP001595846">
    <property type="component" value="Unassembled WGS sequence"/>
</dbReference>
<dbReference type="EMBL" id="JBHSAQ010000019">
    <property type="protein sequence ID" value="MFC3960359.1"/>
    <property type="molecule type" value="Genomic_DNA"/>
</dbReference>
<evidence type="ECO:0000313" key="2">
    <source>
        <dbReference type="EMBL" id="MFC3960359.1"/>
    </source>
</evidence>
<keyword evidence="1" id="KW-0812">Transmembrane</keyword>
<name>A0ABD5NUV4_9EURY</name>
<keyword evidence="3" id="KW-1185">Reference proteome</keyword>